<feature type="chain" id="PRO_5045519726" evidence="1">
    <location>
        <begin position="19"/>
        <end position="383"/>
    </location>
</feature>
<accession>A0ABS1HKB0</accession>
<comment type="caution">
    <text evidence="2">The sequence shown here is derived from an EMBL/GenBank/DDBJ whole genome shotgun (WGS) entry which is preliminary data.</text>
</comment>
<gene>
    <name evidence="2" type="ORF">JIV24_12260</name>
</gene>
<keyword evidence="3" id="KW-1185">Reference proteome</keyword>
<dbReference type="PROSITE" id="PS51257">
    <property type="entry name" value="PROKAR_LIPOPROTEIN"/>
    <property type="match status" value="1"/>
</dbReference>
<evidence type="ECO:0000313" key="3">
    <source>
        <dbReference type="Proteomes" id="UP000605676"/>
    </source>
</evidence>
<sequence length="383" mass="44299">MKNFVLYTLALLGLFATACDPMEDIHADMDKELMAEKEEAVFFAQFEKAPEAHVLTDADYELSSDEGVRQYKNFSKYAEPQDFLPEILNKRFTAPNTTEMMVTYNYYEKPFVDEDNAYELESDDYTEMGQYYPNFDDEDAAEYAIPIFLNEKYKYEKVAVGTQQTVKYNFYQSAQSRYLRVNDDNTVDVLDYEGDDSYELVDADYESLGNGNYNNFYSIEEAQEKIVTFSIESGKGAGNYTCFVYRNYFDRYVVCQLGDEGWSELKSVMPVSGTVAYKVVSPDYTQSYWKFMLPLKFVKVDKAHEVEYTLTDDDYALVGNGQYKNFDVREGKGEESEEVRIEKISTILKANFDVVAGDVYKVHYKVYNGQAEMWEITLEAIEG</sequence>
<keyword evidence="1" id="KW-0732">Signal</keyword>
<dbReference type="EMBL" id="JAENRR010000027">
    <property type="protein sequence ID" value="MBK3518109.1"/>
    <property type="molecule type" value="Genomic_DNA"/>
</dbReference>
<reference evidence="2 3" key="1">
    <citation type="submission" date="2021-01" db="EMBL/GenBank/DDBJ databases">
        <title>Carboxyliciviraga sp.nov., isolated from coastal sediments.</title>
        <authorList>
            <person name="Lu D."/>
            <person name="Zhang T."/>
        </authorList>
    </citation>
    <scope>NUCLEOTIDE SEQUENCE [LARGE SCALE GENOMIC DNA]</scope>
    <source>
        <strain evidence="2 3">N1Y132</strain>
    </source>
</reference>
<name>A0ABS1HKB0_9BACT</name>
<proteinExistence type="predicted"/>
<feature type="signal peptide" evidence="1">
    <location>
        <begin position="1"/>
        <end position="18"/>
    </location>
</feature>
<evidence type="ECO:0000256" key="1">
    <source>
        <dbReference type="SAM" id="SignalP"/>
    </source>
</evidence>
<dbReference type="Proteomes" id="UP000605676">
    <property type="component" value="Unassembled WGS sequence"/>
</dbReference>
<protein>
    <submittedName>
        <fullName evidence="2">Uncharacterized protein</fullName>
    </submittedName>
</protein>
<evidence type="ECO:0000313" key="2">
    <source>
        <dbReference type="EMBL" id="MBK3518109.1"/>
    </source>
</evidence>
<organism evidence="2 3">
    <name type="scientific">Carboxylicivirga marina</name>
    <dbReference type="NCBI Taxonomy" id="2800988"/>
    <lineage>
        <taxon>Bacteria</taxon>
        <taxon>Pseudomonadati</taxon>
        <taxon>Bacteroidota</taxon>
        <taxon>Bacteroidia</taxon>
        <taxon>Marinilabiliales</taxon>
        <taxon>Marinilabiliaceae</taxon>
        <taxon>Carboxylicivirga</taxon>
    </lineage>
</organism>
<dbReference type="RefSeq" id="WP_200465336.1">
    <property type="nucleotide sequence ID" value="NZ_JAENRR010000027.1"/>
</dbReference>